<gene>
    <name evidence="2" type="ORF">SAMN05660652_01732</name>
</gene>
<dbReference type="PROSITE" id="PS51833">
    <property type="entry name" value="HDOD"/>
    <property type="match status" value="1"/>
</dbReference>
<dbReference type="Pfam" id="PF08668">
    <property type="entry name" value="HDOD"/>
    <property type="match status" value="1"/>
</dbReference>
<dbReference type="Gene3D" id="1.10.3210.10">
    <property type="entry name" value="Hypothetical protein af1432"/>
    <property type="match status" value="1"/>
</dbReference>
<accession>A0A1G8CS09</accession>
<dbReference type="PANTHER" id="PTHR33525">
    <property type="match status" value="1"/>
</dbReference>
<evidence type="ECO:0000259" key="1">
    <source>
        <dbReference type="PROSITE" id="PS51833"/>
    </source>
</evidence>
<proteinExistence type="predicted"/>
<dbReference type="EMBL" id="FNCY01000006">
    <property type="protein sequence ID" value="SDH48236.1"/>
    <property type="molecule type" value="Genomic_DNA"/>
</dbReference>
<organism evidence="2 3">
    <name type="scientific">Propionivibrio dicarboxylicus</name>
    <dbReference type="NCBI Taxonomy" id="83767"/>
    <lineage>
        <taxon>Bacteria</taxon>
        <taxon>Pseudomonadati</taxon>
        <taxon>Pseudomonadota</taxon>
        <taxon>Betaproteobacteria</taxon>
        <taxon>Rhodocyclales</taxon>
        <taxon>Rhodocyclaceae</taxon>
        <taxon>Propionivibrio</taxon>
    </lineage>
</organism>
<keyword evidence="3" id="KW-1185">Reference proteome</keyword>
<dbReference type="PANTHER" id="PTHR33525:SF4">
    <property type="entry name" value="CYCLIC DI-GMP PHOSPHODIESTERASE CDGJ"/>
    <property type="match status" value="1"/>
</dbReference>
<evidence type="ECO:0000313" key="3">
    <source>
        <dbReference type="Proteomes" id="UP000198607"/>
    </source>
</evidence>
<dbReference type="Proteomes" id="UP000198607">
    <property type="component" value="Unassembled WGS sequence"/>
</dbReference>
<dbReference type="OrthoDB" id="9804751at2"/>
<protein>
    <submittedName>
        <fullName evidence="2">EAL and modified HD-GYP domain-containing signal transduction protein</fullName>
    </submittedName>
</protein>
<dbReference type="SUPFAM" id="SSF109604">
    <property type="entry name" value="HD-domain/PDEase-like"/>
    <property type="match status" value="1"/>
</dbReference>
<dbReference type="InterPro" id="IPR013976">
    <property type="entry name" value="HDOD"/>
</dbReference>
<sequence length="329" mass="35854">MTRSPLLLEPLADRSLKVAAIALYLDPEDDTGIQALVGTATFAALATALPCLITSDRASRLSPGTQERLIQLGCHIVADETIRSAATLDQIDLHAPCEWLGGHWFMAAGNNGTGGQSSSRGLELKLLQLVANEADTRDIEAVFRQDPVLSYHLLRLVNSIGIGVSRNISSFSQAILILGRQQLKRWLNLMLFSANRNDRRSALLLAHATVRARAMELLAKAAGFDRQTQEQAFMAGMFSLLGVLFAVPLEKILTPLNLNKPLMTALLTLQGDLGRMLKAIDAAEKCDAKTLTAEVASLGISLEDYNRLTVEAYQWMLDVIHEHQCDGNA</sequence>
<feature type="domain" description="HDOD" evidence="1">
    <location>
        <begin position="116"/>
        <end position="304"/>
    </location>
</feature>
<dbReference type="STRING" id="83767.SAMN05660652_01732"/>
<name>A0A1G8CS09_9RHOO</name>
<dbReference type="AlphaFoldDB" id="A0A1G8CS09"/>
<reference evidence="2 3" key="1">
    <citation type="submission" date="2016-10" db="EMBL/GenBank/DDBJ databases">
        <authorList>
            <person name="de Groot N.N."/>
        </authorList>
    </citation>
    <scope>NUCLEOTIDE SEQUENCE [LARGE SCALE GENOMIC DNA]</scope>
    <source>
        <strain evidence="2 3">DSM 5885</strain>
    </source>
</reference>
<evidence type="ECO:0000313" key="2">
    <source>
        <dbReference type="EMBL" id="SDH48236.1"/>
    </source>
</evidence>
<dbReference type="InterPro" id="IPR052340">
    <property type="entry name" value="RNase_Y/CdgJ"/>
</dbReference>